<evidence type="ECO:0000256" key="4">
    <source>
        <dbReference type="ARBA" id="ARBA00022777"/>
    </source>
</evidence>
<dbReference type="PROSITE" id="PS00108">
    <property type="entry name" value="PROTEIN_KINASE_ST"/>
    <property type="match status" value="1"/>
</dbReference>
<dbReference type="Gene3D" id="1.10.510.10">
    <property type="entry name" value="Transferase(Phosphotransferase) domain 1"/>
    <property type="match status" value="1"/>
</dbReference>
<accession>A0A7S3Y9H0</accession>
<feature type="compositionally biased region" description="Polar residues" evidence="7">
    <location>
        <begin position="582"/>
        <end position="592"/>
    </location>
</feature>
<dbReference type="CDD" id="cd06606">
    <property type="entry name" value="STKc_MAPKKK"/>
    <property type="match status" value="1"/>
</dbReference>
<evidence type="ECO:0000259" key="8">
    <source>
        <dbReference type="PROSITE" id="PS50011"/>
    </source>
</evidence>
<dbReference type="InterPro" id="IPR011009">
    <property type="entry name" value="Kinase-like_dom_sf"/>
</dbReference>
<protein>
    <recommendedName>
        <fullName evidence="8">Protein kinase domain-containing protein</fullName>
    </recommendedName>
</protein>
<dbReference type="GO" id="GO:0004672">
    <property type="term" value="F:protein kinase activity"/>
    <property type="evidence" value="ECO:0007669"/>
    <property type="project" value="InterPro"/>
</dbReference>
<feature type="region of interest" description="Disordered" evidence="7">
    <location>
        <begin position="356"/>
        <end position="550"/>
    </location>
</feature>
<feature type="compositionally biased region" description="Polar residues" evidence="7">
    <location>
        <begin position="356"/>
        <end position="365"/>
    </location>
</feature>
<keyword evidence="4" id="KW-0418">Kinase</keyword>
<dbReference type="PANTHER" id="PTHR48016">
    <property type="entry name" value="MAP KINASE KINASE KINASE SSK2-RELATED-RELATED"/>
    <property type="match status" value="1"/>
</dbReference>
<feature type="compositionally biased region" description="Polar residues" evidence="7">
    <location>
        <begin position="373"/>
        <end position="382"/>
    </location>
</feature>
<dbReference type="Pfam" id="PF00069">
    <property type="entry name" value="Pkinase"/>
    <property type="match status" value="1"/>
</dbReference>
<evidence type="ECO:0000256" key="3">
    <source>
        <dbReference type="ARBA" id="ARBA00022741"/>
    </source>
</evidence>
<dbReference type="PANTHER" id="PTHR48016:SF56">
    <property type="entry name" value="MAPKK KINASE"/>
    <property type="match status" value="1"/>
</dbReference>
<name>A0A7S3Y9H0_9EUKA</name>
<comment type="similarity">
    <text evidence="1">Belongs to the protein kinase superfamily. STE Ser/Thr protein kinase family. MAP kinase kinase kinase subfamily.</text>
</comment>
<evidence type="ECO:0000256" key="7">
    <source>
        <dbReference type="SAM" id="MobiDB-lite"/>
    </source>
</evidence>
<dbReference type="PROSITE" id="PS50011">
    <property type="entry name" value="PROTEIN_KINASE_DOM"/>
    <property type="match status" value="1"/>
</dbReference>
<dbReference type="InterPro" id="IPR000719">
    <property type="entry name" value="Prot_kinase_dom"/>
</dbReference>
<sequence>MGAFLTRHRFLEHQEKIKKAIESYKKKKEKKLKHPQNNGNTISATPLPSVYGAEDIDNDGYYTAEEKRRYEMTLEIKQEDESFPEPIRWTRGELIGHGAFGKVYLGMNIESGSLMAVKEIALRPTLKDDEIRNENELLIRDVETEVSMLKDLSHPNIVRYIGTGRTTAALLVYMEYVPGGSIAELLRRFGCFSERIVRVYTRQILEGVEHLHRYGIMHRDIKGANILVDKNGTCKVSDFGAARSLSQIRAADAPPSLRGTPYWMAPEVIKQIGHGRQADVWSIGCTVLEMLSGKPPWSRFKTVSAALYHIAQTNETPHIPPSVSPGAKKFIAACTRRDPRIRPNCSRLLTYEFVSKTSSNASTPTSRRHYRGKSSTSKSLSQPDIMEGTSALEPEPQVHLGKSITQKVVKRQPRKPSSSSVLERRGFPAPRPLQFSGTPPTEPGENSPCVPWGDSESTNFSYGRNQSTMQSVETKEILEVPPRESKAKELNKTDEKPSLASRSPTTPDSVGDRPLLGVGRETKKPPPRLNRIAALRRPSNPDTRNPATREMIKEYLVRQTRTKLNSASVNAEELTVERENPNSKVVQNACSE</sequence>
<dbReference type="SUPFAM" id="SSF56112">
    <property type="entry name" value="Protein kinase-like (PK-like)"/>
    <property type="match status" value="1"/>
</dbReference>
<proteinExistence type="inferred from homology"/>
<dbReference type="AlphaFoldDB" id="A0A7S3Y9H0"/>
<evidence type="ECO:0000256" key="6">
    <source>
        <dbReference type="PROSITE-ProRule" id="PRU10141"/>
    </source>
</evidence>
<dbReference type="InterPro" id="IPR017441">
    <property type="entry name" value="Protein_kinase_ATP_BS"/>
</dbReference>
<reference evidence="9" key="1">
    <citation type="submission" date="2021-01" db="EMBL/GenBank/DDBJ databases">
        <authorList>
            <person name="Corre E."/>
            <person name="Pelletier E."/>
            <person name="Niang G."/>
            <person name="Scheremetjew M."/>
            <person name="Finn R."/>
            <person name="Kale V."/>
            <person name="Holt S."/>
            <person name="Cochrane G."/>
            <person name="Meng A."/>
            <person name="Brown T."/>
            <person name="Cohen L."/>
        </authorList>
    </citation>
    <scope>NUCLEOTIDE SEQUENCE</scope>
    <source>
        <strain evidence="9">CCCM811</strain>
    </source>
</reference>
<dbReference type="FunFam" id="3.30.200.20:FF:000387">
    <property type="entry name" value="Serine/threonine-protein kinase STE11"/>
    <property type="match status" value="1"/>
</dbReference>
<feature type="compositionally biased region" description="Polar residues" evidence="7">
    <location>
        <begin position="455"/>
        <end position="472"/>
    </location>
</feature>
<dbReference type="PROSITE" id="PS00107">
    <property type="entry name" value="PROTEIN_KINASE_ATP"/>
    <property type="match status" value="1"/>
</dbReference>
<dbReference type="EMBL" id="HBIV01001515">
    <property type="protein sequence ID" value="CAE0645088.1"/>
    <property type="molecule type" value="Transcribed_RNA"/>
</dbReference>
<gene>
    <name evidence="9" type="ORF">LGLO00237_LOCUS1049</name>
</gene>
<feature type="region of interest" description="Disordered" evidence="7">
    <location>
        <begin position="568"/>
        <end position="592"/>
    </location>
</feature>
<organism evidence="9">
    <name type="scientific">Lotharella globosa</name>
    <dbReference type="NCBI Taxonomy" id="91324"/>
    <lineage>
        <taxon>Eukaryota</taxon>
        <taxon>Sar</taxon>
        <taxon>Rhizaria</taxon>
        <taxon>Cercozoa</taxon>
        <taxon>Chlorarachniophyceae</taxon>
        <taxon>Lotharella</taxon>
    </lineage>
</organism>
<evidence type="ECO:0000256" key="1">
    <source>
        <dbReference type="ARBA" id="ARBA00006529"/>
    </source>
</evidence>
<evidence type="ECO:0000313" key="9">
    <source>
        <dbReference type="EMBL" id="CAE0645088.1"/>
    </source>
</evidence>
<keyword evidence="5 6" id="KW-0067">ATP-binding</keyword>
<keyword evidence="3 6" id="KW-0547">Nucleotide-binding</keyword>
<dbReference type="SMART" id="SM00220">
    <property type="entry name" value="S_TKc"/>
    <property type="match status" value="1"/>
</dbReference>
<keyword evidence="2" id="KW-0808">Transferase</keyword>
<dbReference type="InterPro" id="IPR008271">
    <property type="entry name" value="Ser/Thr_kinase_AS"/>
</dbReference>
<dbReference type="InterPro" id="IPR050538">
    <property type="entry name" value="MAP_kinase_kinase_kinase"/>
</dbReference>
<evidence type="ECO:0000256" key="5">
    <source>
        <dbReference type="ARBA" id="ARBA00022840"/>
    </source>
</evidence>
<feature type="binding site" evidence="6">
    <location>
        <position position="118"/>
    </location>
    <ligand>
        <name>ATP</name>
        <dbReference type="ChEBI" id="CHEBI:30616"/>
    </ligand>
</feature>
<feature type="domain" description="Protein kinase" evidence="8">
    <location>
        <begin position="89"/>
        <end position="354"/>
    </location>
</feature>
<evidence type="ECO:0000256" key="2">
    <source>
        <dbReference type="ARBA" id="ARBA00022679"/>
    </source>
</evidence>
<dbReference type="GO" id="GO:0005524">
    <property type="term" value="F:ATP binding"/>
    <property type="evidence" value="ECO:0007669"/>
    <property type="project" value="UniProtKB-UniRule"/>
</dbReference>
<feature type="compositionally biased region" description="Basic and acidic residues" evidence="7">
    <location>
        <begin position="473"/>
        <end position="497"/>
    </location>
</feature>